<dbReference type="Proteomes" id="UP001175227">
    <property type="component" value="Unassembled WGS sequence"/>
</dbReference>
<accession>A0AA39UFV5</accession>
<gene>
    <name evidence="2" type="ORF">IW261DRAFT_1635885</name>
</gene>
<proteinExistence type="predicted"/>
<name>A0AA39UFV5_9AGAR</name>
<feature type="region of interest" description="Disordered" evidence="1">
    <location>
        <begin position="1"/>
        <end position="42"/>
    </location>
</feature>
<organism evidence="2 3">
    <name type="scientific">Armillaria novae-zelandiae</name>
    <dbReference type="NCBI Taxonomy" id="153914"/>
    <lineage>
        <taxon>Eukaryota</taxon>
        <taxon>Fungi</taxon>
        <taxon>Dikarya</taxon>
        <taxon>Basidiomycota</taxon>
        <taxon>Agaricomycotina</taxon>
        <taxon>Agaricomycetes</taxon>
        <taxon>Agaricomycetidae</taxon>
        <taxon>Agaricales</taxon>
        <taxon>Marasmiineae</taxon>
        <taxon>Physalacriaceae</taxon>
        <taxon>Armillaria</taxon>
    </lineage>
</organism>
<evidence type="ECO:0000313" key="3">
    <source>
        <dbReference type="Proteomes" id="UP001175227"/>
    </source>
</evidence>
<evidence type="ECO:0000313" key="2">
    <source>
        <dbReference type="EMBL" id="KAK0477135.1"/>
    </source>
</evidence>
<comment type="caution">
    <text evidence="2">The sequence shown here is derived from an EMBL/GenBank/DDBJ whole genome shotgun (WGS) entry which is preliminary data.</text>
</comment>
<keyword evidence="3" id="KW-1185">Reference proteome</keyword>
<protein>
    <submittedName>
        <fullName evidence="2">Uncharacterized protein</fullName>
    </submittedName>
</protein>
<dbReference type="AlphaFoldDB" id="A0AA39UFV5"/>
<dbReference type="EMBL" id="JAUEPR010000018">
    <property type="protein sequence ID" value="KAK0477135.1"/>
    <property type="molecule type" value="Genomic_DNA"/>
</dbReference>
<reference evidence="2" key="1">
    <citation type="submission" date="2023-06" db="EMBL/GenBank/DDBJ databases">
        <authorList>
            <consortium name="Lawrence Berkeley National Laboratory"/>
            <person name="Ahrendt S."/>
            <person name="Sahu N."/>
            <person name="Indic B."/>
            <person name="Wong-Bajracharya J."/>
            <person name="Merenyi Z."/>
            <person name="Ke H.-M."/>
            <person name="Monk M."/>
            <person name="Kocsube S."/>
            <person name="Drula E."/>
            <person name="Lipzen A."/>
            <person name="Balint B."/>
            <person name="Henrissat B."/>
            <person name="Andreopoulos B."/>
            <person name="Martin F.M."/>
            <person name="Harder C.B."/>
            <person name="Rigling D."/>
            <person name="Ford K.L."/>
            <person name="Foster G.D."/>
            <person name="Pangilinan J."/>
            <person name="Papanicolaou A."/>
            <person name="Barry K."/>
            <person name="LaButti K."/>
            <person name="Viragh M."/>
            <person name="Koriabine M."/>
            <person name="Yan M."/>
            <person name="Riley R."/>
            <person name="Champramary S."/>
            <person name="Plett K.L."/>
            <person name="Tsai I.J."/>
            <person name="Slot J."/>
            <person name="Sipos G."/>
            <person name="Plett J."/>
            <person name="Nagy L.G."/>
            <person name="Grigoriev I.V."/>
        </authorList>
    </citation>
    <scope>NUCLEOTIDE SEQUENCE</scope>
    <source>
        <strain evidence="2">ICMP 16352</strain>
    </source>
</reference>
<evidence type="ECO:0000256" key="1">
    <source>
        <dbReference type="SAM" id="MobiDB-lite"/>
    </source>
</evidence>
<sequence>MPLRDGAAISTIKGGPGIEGNASGEGSVYGPHRKGHRKSPCVGERNKMSGARLLSDYGHTIRVPRTLRSQLIVRDKLVNDPASLESSSISTSVQLLHITLLSGKEGQCGCSDNQFQYFDPERKEDIHAWCYVNGLCSVSSIQRQMQKAIDYYNNVAEPVDLGPSLEVLDIVNSQVSNFFVDLWDSWSADAFLDISAVPRITIHASRNEIFGPRNLTWFRSLNISPVLGGNDVKQRKNNIKLEDTEAFGEMTGLDILMRLPMLSVRGKLLAWKFNATSSRFFFYPIPISTLMIILVQWRKGFREDDPGTAEAAEYKAEEAAVQYFKREHVRDSGAQQISPQLLDVSNGVPWVTMTVSGKNLFGPHIMNGFLALLTPSKSAAAFTHLYMYLEPETNSEPSSRVQAIQDIWAPLNAALTRVLWWDAGYPSEVVGVALSDELGACTLIVLLKHIIVIEHLRYITGVPGAVEVRVPPFNRMRTLAIMILRAILLENIGRSSFIFATVPGTIQTALRYVSIQELRRLIEPLYFFRSHINGVSDENASKNMKWMGACLKTDFLVYPEISWSYTRNYSWLNVYLLTGSIPNS</sequence>